<dbReference type="Proteomes" id="UP001595904">
    <property type="component" value="Unassembled WGS sequence"/>
</dbReference>
<keyword evidence="4" id="KW-0732">Signal</keyword>
<evidence type="ECO:0000313" key="7">
    <source>
        <dbReference type="Proteomes" id="UP001595904"/>
    </source>
</evidence>
<reference evidence="7" key="1">
    <citation type="journal article" date="2019" name="Int. J. Syst. Evol. Microbiol.">
        <title>The Global Catalogue of Microorganisms (GCM) 10K type strain sequencing project: providing services to taxonomists for standard genome sequencing and annotation.</title>
        <authorList>
            <consortium name="The Broad Institute Genomics Platform"/>
            <consortium name="The Broad Institute Genome Sequencing Center for Infectious Disease"/>
            <person name="Wu L."/>
            <person name="Ma J."/>
        </authorList>
    </citation>
    <scope>NUCLEOTIDE SEQUENCE [LARGE SCALE GENOMIC DNA]</scope>
    <source>
        <strain evidence="7">CGMCC 1.10759</strain>
    </source>
</reference>
<feature type="repeat" description="TPR" evidence="3">
    <location>
        <begin position="668"/>
        <end position="701"/>
    </location>
</feature>
<feature type="repeat" description="TPR" evidence="3">
    <location>
        <begin position="228"/>
        <end position="261"/>
    </location>
</feature>
<dbReference type="SUPFAM" id="SSF48452">
    <property type="entry name" value="TPR-like"/>
    <property type="match status" value="2"/>
</dbReference>
<name>A0ABV8SRW1_9GAMM</name>
<dbReference type="Pfam" id="PF14559">
    <property type="entry name" value="TPR_19"/>
    <property type="match status" value="1"/>
</dbReference>
<dbReference type="PROSITE" id="PS50005">
    <property type="entry name" value="TPR"/>
    <property type="match status" value="3"/>
</dbReference>
<keyword evidence="1" id="KW-0677">Repeat</keyword>
<dbReference type="EMBL" id="JBHSDU010000003">
    <property type="protein sequence ID" value="MFC4310120.1"/>
    <property type="molecule type" value="Genomic_DNA"/>
</dbReference>
<sequence>MMTRTATLVLLLLGTTAGAQSIDYDPRRAVELRSCDEHRYRGRTEQARTCYTKLLESQTPIVEAEAAWALGDIQRANQIFRDAVQSNERAVQPRVRWARLFLQTHQYSDAADLFNEALKVFPNDVHAKLGLASVYAERFEGQARPLVEDALKQDDDLVEGHLLTASMDLEEGQLDDAEKALDRATRVVNKEKLPPLEVYTLRASLEMSRGGNPDPWIKRILDYNPRYGAVYQQLAHFEIMRRRYKEATVLLRRAVEVQPDLWAAHAELGSNLLRLGIVDEARTHLQAAYSGDPYSPTTVNSLRLLDRIDEFSISEDPVVIGQDTYQVRLRLHKKESEILRPYVLDLTSRSIQSFTQRYGFKPRETVTVELYPDHDDFAVRVAALPGIGLLGVTFGYVVAMDSPSSRSTSEFHWGSTLWHEMAHVFTLELTEHYVPRWLSEGISVFEEWRTGPTPGVVVPPDAIAALEKKQFLPVADLDSGFIRPSYPGQVQVSYMQSGLVCLFIEQRWGFEQLGALLRQFDGKRTTAQAIEATFKIAPAAFDKEFDAFVRNRFQTVLANFEDWQKQQQAAGQALQKQRWADAIEPARRAVALYPEHVGGDSPHLMLAKALDKLNRRPEAIAALEAYRRAGGWDPVALRELSRWLDEAGRAQEATDLMVSLNYSDPLNADVHSQLGERLLTAGRAEEALREFQALLALNTLDEAPAHYGMARALRDMGDKAGSRRHLLDALATAPHFKPAQALLLKMIEERT</sequence>
<evidence type="ECO:0000259" key="5">
    <source>
        <dbReference type="Pfam" id="PF13485"/>
    </source>
</evidence>
<gene>
    <name evidence="6" type="ORF">ACFPN2_13600</name>
</gene>
<dbReference type="RefSeq" id="WP_380597353.1">
    <property type="nucleotide sequence ID" value="NZ_JBHSDU010000003.1"/>
</dbReference>
<dbReference type="Pfam" id="PF13485">
    <property type="entry name" value="Peptidase_MA_2"/>
    <property type="match status" value="1"/>
</dbReference>
<protein>
    <submittedName>
        <fullName evidence="6">Tetratricopeptide repeat protein</fullName>
    </submittedName>
</protein>
<keyword evidence="7" id="KW-1185">Reference proteome</keyword>
<feature type="repeat" description="TPR" evidence="3">
    <location>
        <begin position="91"/>
        <end position="124"/>
    </location>
</feature>
<feature type="chain" id="PRO_5046988995" evidence="4">
    <location>
        <begin position="22"/>
        <end position="751"/>
    </location>
</feature>
<evidence type="ECO:0000256" key="2">
    <source>
        <dbReference type="ARBA" id="ARBA00022803"/>
    </source>
</evidence>
<keyword evidence="2 3" id="KW-0802">TPR repeat</keyword>
<organism evidence="6 7">
    <name type="scientific">Steroidobacter flavus</name>
    <dbReference type="NCBI Taxonomy" id="1842136"/>
    <lineage>
        <taxon>Bacteria</taxon>
        <taxon>Pseudomonadati</taxon>
        <taxon>Pseudomonadota</taxon>
        <taxon>Gammaproteobacteria</taxon>
        <taxon>Steroidobacterales</taxon>
        <taxon>Steroidobacteraceae</taxon>
        <taxon>Steroidobacter</taxon>
    </lineage>
</organism>
<dbReference type="InterPro" id="IPR019734">
    <property type="entry name" value="TPR_rpt"/>
</dbReference>
<evidence type="ECO:0000256" key="4">
    <source>
        <dbReference type="SAM" id="SignalP"/>
    </source>
</evidence>
<dbReference type="InterPro" id="IPR011990">
    <property type="entry name" value="TPR-like_helical_dom_sf"/>
</dbReference>
<dbReference type="PANTHER" id="PTHR45586">
    <property type="entry name" value="TPR REPEAT-CONTAINING PROTEIN PA4667"/>
    <property type="match status" value="1"/>
</dbReference>
<dbReference type="InterPro" id="IPR051012">
    <property type="entry name" value="CellSynth/LPSAsmb/PSIAsmb"/>
</dbReference>
<feature type="domain" description="Peptidase MA-like" evidence="5">
    <location>
        <begin position="408"/>
        <end position="550"/>
    </location>
</feature>
<dbReference type="PANTHER" id="PTHR45586:SF1">
    <property type="entry name" value="LIPOPOLYSACCHARIDE ASSEMBLY PROTEIN B"/>
    <property type="match status" value="1"/>
</dbReference>
<comment type="caution">
    <text evidence="6">The sequence shown here is derived from an EMBL/GenBank/DDBJ whole genome shotgun (WGS) entry which is preliminary data.</text>
</comment>
<proteinExistence type="predicted"/>
<evidence type="ECO:0000256" key="1">
    <source>
        <dbReference type="ARBA" id="ARBA00022737"/>
    </source>
</evidence>
<dbReference type="Pfam" id="PF13432">
    <property type="entry name" value="TPR_16"/>
    <property type="match status" value="2"/>
</dbReference>
<dbReference type="Gene3D" id="1.25.40.10">
    <property type="entry name" value="Tetratricopeptide repeat domain"/>
    <property type="match status" value="2"/>
</dbReference>
<evidence type="ECO:0000256" key="3">
    <source>
        <dbReference type="PROSITE-ProRule" id="PRU00339"/>
    </source>
</evidence>
<feature type="signal peptide" evidence="4">
    <location>
        <begin position="1"/>
        <end position="21"/>
    </location>
</feature>
<accession>A0ABV8SRW1</accession>
<dbReference type="SMART" id="SM00028">
    <property type="entry name" value="TPR"/>
    <property type="match status" value="7"/>
</dbReference>
<evidence type="ECO:0000313" key="6">
    <source>
        <dbReference type="EMBL" id="MFC4310120.1"/>
    </source>
</evidence>
<dbReference type="InterPro" id="IPR039568">
    <property type="entry name" value="Peptidase_MA-like_dom"/>
</dbReference>